<dbReference type="PANTHER" id="PTHR11607:SF3">
    <property type="entry name" value="LYSOSOMAL ALPHA-MANNOSIDASE"/>
    <property type="match status" value="1"/>
</dbReference>
<gene>
    <name evidence="1" type="ORF">KI387_036164</name>
</gene>
<feature type="non-terminal residue" evidence="1">
    <location>
        <position position="1"/>
    </location>
</feature>
<evidence type="ECO:0000313" key="1">
    <source>
        <dbReference type="EMBL" id="KAH9308253.1"/>
    </source>
</evidence>
<dbReference type="InterPro" id="IPR013780">
    <property type="entry name" value="Glyco_hydro_b"/>
</dbReference>
<dbReference type="AlphaFoldDB" id="A0AA38KKY7"/>
<dbReference type="SUPFAM" id="SSF74650">
    <property type="entry name" value="Galactose mutarotase-like"/>
    <property type="match status" value="1"/>
</dbReference>
<proteinExistence type="predicted"/>
<name>A0AA38KKY7_TAXCH</name>
<dbReference type="EMBL" id="JAHRHJ020000007">
    <property type="protein sequence ID" value="KAH9308253.1"/>
    <property type="molecule type" value="Genomic_DNA"/>
</dbReference>
<keyword evidence="2" id="KW-1185">Reference proteome</keyword>
<dbReference type="InterPro" id="IPR011013">
    <property type="entry name" value="Gal_mutarotase_sf_dom"/>
</dbReference>
<dbReference type="Proteomes" id="UP000824469">
    <property type="component" value="Unassembled WGS sequence"/>
</dbReference>
<feature type="non-terminal residue" evidence="1">
    <location>
        <position position="150"/>
    </location>
</feature>
<evidence type="ECO:0000313" key="2">
    <source>
        <dbReference type="Proteomes" id="UP000824469"/>
    </source>
</evidence>
<accession>A0AA38KKY7</accession>
<comment type="caution">
    <text evidence="1">The sequence shown here is derived from an EMBL/GenBank/DDBJ whole genome shotgun (WGS) entry which is preliminary data.</text>
</comment>
<dbReference type="InterPro" id="IPR050843">
    <property type="entry name" value="Glycosyl_Hydrlase_38"/>
</dbReference>
<reference evidence="1 2" key="1">
    <citation type="journal article" date="2021" name="Nat. Plants">
        <title>The Taxus genome provides insights into paclitaxel biosynthesis.</title>
        <authorList>
            <person name="Xiong X."/>
            <person name="Gou J."/>
            <person name="Liao Q."/>
            <person name="Li Y."/>
            <person name="Zhou Q."/>
            <person name="Bi G."/>
            <person name="Li C."/>
            <person name="Du R."/>
            <person name="Wang X."/>
            <person name="Sun T."/>
            <person name="Guo L."/>
            <person name="Liang H."/>
            <person name="Lu P."/>
            <person name="Wu Y."/>
            <person name="Zhang Z."/>
            <person name="Ro D.K."/>
            <person name="Shang Y."/>
            <person name="Huang S."/>
            <person name="Yan J."/>
        </authorList>
    </citation>
    <scope>NUCLEOTIDE SEQUENCE [LARGE SCALE GENOMIC DNA]</scope>
    <source>
        <strain evidence="1">Ta-2019</strain>
    </source>
</reference>
<dbReference type="PANTHER" id="PTHR11607">
    <property type="entry name" value="ALPHA-MANNOSIDASE"/>
    <property type="match status" value="1"/>
</dbReference>
<sequence length="150" mass="16404">CGSLNISVCPPTETDLPLGKTLVVVIYNPLGWKREQIIKVPVNSESLTVKDSDDNTVESQLVPLRNWTVNVGISSDKVALFSLFFPVSVPPFGFRTYTISKENGSRSVFSTIQTALVNESRTFEAGPGNLKMSFSSISGQLQQISNYRTG</sequence>
<dbReference type="GO" id="GO:0030246">
    <property type="term" value="F:carbohydrate binding"/>
    <property type="evidence" value="ECO:0007669"/>
    <property type="project" value="InterPro"/>
</dbReference>
<organism evidence="1 2">
    <name type="scientific">Taxus chinensis</name>
    <name type="common">Chinese yew</name>
    <name type="synonym">Taxus wallichiana var. chinensis</name>
    <dbReference type="NCBI Taxonomy" id="29808"/>
    <lineage>
        <taxon>Eukaryota</taxon>
        <taxon>Viridiplantae</taxon>
        <taxon>Streptophyta</taxon>
        <taxon>Embryophyta</taxon>
        <taxon>Tracheophyta</taxon>
        <taxon>Spermatophyta</taxon>
        <taxon>Pinopsida</taxon>
        <taxon>Pinidae</taxon>
        <taxon>Conifers II</taxon>
        <taxon>Cupressales</taxon>
        <taxon>Taxaceae</taxon>
        <taxon>Taxus</taxon>
    </lineage>
</organism>
<dbReference type="GO" id="GO:0005975">
    <property type="term" value="P:carbohydrate metabolic process"/>
    <property type="evidence" value="ECO:0007669"/>
    <property type="project" value="InterPro"/>
</dbReference>
<dbReference type="GO" id="GO:0004559">
    <property type="term" value="F:alpha-mannosidase activity"/>
    <property type="evidence" value="ECO:0007669"/>
    <property type="project" value="TreeGrafter"/>
</dbReference>
<dbReference type="Gene3D" id="2.60.40.1180">
    <property type="entry name" value="Golgi alpha-mannosidase II"/>
    <property type="match status" value="1"/>
</dbReference>
<dbReference type="FunFam" id="2.60.40.1180:FF:000015">
    <property type="entry name" value="Alpha-mannosidase"/>
    <property type="match status" value="1"/>
</dbReference>
<protein>
    <submittedName>
        <fullName evidence="1">Uncharacterized protein</fullName>
    </submittedName>
</protein>